<keyword evidence="6" id="KW-0732">Signal</keyword>
<dbReference type="STRING" id="30069.A0A182YSH4"/>
<evidence type="ECO:0000256" key="6">
    <source>
        <dbReference type="SAM" id="SignalP"/>
    </source>
</evidence>
<dbReference type="VEuPathDB" id="VectorBase:ASTE006307"/>
<dbReference type="AlphaFoldDB" id="A0A182YSH4"/>
<dbReference type="Pfam" id="PF21711">
    <property type="entry name" value="DCTN5"/>
    <property type="match status" value="1"/>
</dbReference>
<evidence type="ECO:0000256" key="3">
    <source>
        <dbReference type="ARBA" id="ARBA00023212"/>
    </source>
</evidence>
<comment type="similarity">
    <text evidence="4">Belongs to the dynactin subunits 5/6 family. Dynactin subunit 5 subfamily.</text>
</comment>
<dbReference type="InterPro" id="IPR047125">
    <property type="entry name" value="DCTN5"/>
</dbReference>
<evidence type="ECO:0000313" key="7">
    <source>
        <dbReference type="EnsemblMetazoa" id="ASTEI11410-PA"/>
    </source>
</evidence>
<evidence type="ECO:0000256" key="1">
    <source>
        <dbReference type="ARBA" id="ARBA00004245"/>
    </source>
</evidence>
<dbReference type="VEuPathDB" id="VectorBase:ASTEI20_031278"/>
<dbReference type="SUPFAM" id="SSF51161">
    <property type="entry name" value="Trimeric LpxA-like enzymes"/>
    <property type="match status" value="1"/>
</dbReference>
<organism evidence="7 8">
    <name type="scientific">Anopheles stephensi</name>
    <name type="common">Indo-Pakistan malaria mosquito</name>
    <dbReference type="NCBI Taxonomy" id="30069"/>
    <lineage>
        <taxon>Eukaryota</taxon>
        <taxon>Metazoa</taxon>
        <taxon>Ecdysozoa</taxon>
        <taxon>Arthropoda</taxon>
        <taxon>Hexapoda</taxon>
        <taxon>Insecta</taxon>
        <taxon>Pterygota</taxon>
        <taxon>Neoptera</taxon>
        <taxon>Endopterygota</taxon>
        <taxon>Diptera</taxon>
        <taxon>Nematocera</taxon>
        <taxon>Culicoidea</taxon>
        <taxon>Culicidae</taxon>
        <taxon>Anophelinae</taxon>
        <taxon>Anopheles</taxon>
    </lineage>
</organism>
<dbReference type="InterPro" id="IPR011004">
    <property type="entry name" value="Trimer_LpxA-like_sf"/>
</dbReference>
<name>A0A182YSH4_ANOST</name>
<dbReference type="Gene3D" id="2.160.10.10">
    <property type="entry name" value="Hexapeptide repeat proteins"/>
    <property type="match status" value="1"/>
</dbReference>
<feature type="chain" id="PRO_5045431397" description="Dynactin subunit 5" evidence="6">
    <location>
        <begin position="24"/>
        <end position="221"/>
    </location>
</feature>
<reference evidence="8" key="1">
    <citation type="journal article" date="2014" name="Genome Biol.">
        <title>Genome analysis of a major urban malaria vector mosquito, Anopheles stephensi.</title>
        <authorList>
            <person name="Jiang X."/>
            <person name="Peery A."/>
            <person name="Hall A.B."/>
            <person name="Sharma A."/>
            <person name="Chen X.G."/>
            <person name="Waterhouse R.M."/>
            <person name="Komissarov A."/>
            <person name="Riehle M.M."/>
            <person name="Shouche Y."/>
            <person name="Sharakhova M.V."/>
            <person name="Lawson D."/>
            <person name="Pakpour N."/>
            <person name="Arensburger P."/>
            <person name="Davidson V.L."/>
            <person name="Eiglmeier K."/>
            <person name="Emrich S."/>
            <person name="George P."/>
            <person name="Kennedy R.C."/>
            <person name="Mane S.P."/>
            <person name="Maslen G."/>
            <person name="Oringanje C."/>
            <person name="Qi Y."/>
            <person name="Settlage R."/>
            <person name="Tojo M."/>
            <person name="Tubio J.M."/>
            <person name="Unger M.F."/>
            <person name="Wang B."/>
            <person name="Vernick K.D."/>
            <person name="Ribeiro J.M."/>
            <person name="James A.A."/>
            <person name="Michel K."/>
            <person name="Riehle M.A."/>
            <person name="Luckhart S."/>
            <person name="Sharakhov I.V."/>
            <person name="Tu Z."/>
        </authorList>
    </citation>
    <scope>NUCLEOTIDE SEQUENCE [LARGE SCALE GENOMIC DNA]</scope>
    <source>
        <strain evidence="8">Indian</strain>
    </source>
</reference>
<dbReference type="CDD" id="cd03359">
    <property type="entry name" value="LbH_Dynactin_5"/>
    <property type="match status" value="1"/>
</dbReference>
<keyword evidence="3" id="KW-0206">Cytoskeleton</keyword>
<reference evidence="7" key="2">
    <citation type="submission" date="2020-05" db="UniProtKB">
        <authorList>
            <consortium name="EnsemblMetazoa"/>
        </authorList>
    </citation>
    <scope>IDENTIFICATION</scope>
    <source>
        <strain evidence="7">Indian</strain>
    </source>
</reference>
<protein>
    <recommendedName>
        <fullName evidence="5">Dynactin subunit 5</fullName>
    </recommendedName>
</protein>
<evidence type="ECO:0000256" key="2">
    <source>
        <dbReference type="ARBA" id="ARBA00022490"/>
    </source>
</evidence>
<keyword evidence="2" id="KW-0963">Cytoplasm</keyword>
<evidence type="ECO:0000313" key="8">
    <source>
        <dbReference type="Proteomes" id="UP000076408"/>
    </source>
</evidence>
<dbReference type="EnsemblMetazoa" id="ASTEI11410-RA">
    <property type="protein sequence ID" value="ASTEI11410-PA"/>
    <property type="gene ID" value="ASTEI11410"/>
</dbReference>
<dbReference type="VEuPathDB" id="VectorBase:ASTEI11410"/>
<feature type="signal peptide" evidence="6">
    <location>
        <begin position="1"/>
        <end position="23"/>
    </location>
</feature>
<dbReference type="PANTHER" id="PTHR46126">
    <property type="entry name" value="DYNACTIN SUBUNIT 5"/>
    <property type="match status" value="1"/>
</dbReference>
<sequence length="221" mass="24180">MLWNEQLFSFALLLLDLWNKTSILSLPETSNRSIAMDALNTYYSKEEYVETASGNKVSRQTVLCGSQNIVLHGKVIVQSGAIIRGDLASVRTGRYCVISKGSVVRPPYKQFSKGVAFFPLQIGDHVFIGEGAVVSAASIGSYVYIGKNAVIGRRCLLKDNCIVEDGAVVPPETTVASYMRFTADGKIEGGQGNPDFVPHAMLDLMIEFTKSYYDHFVPAPN</sequence>
<dbReference type="PANTHER" id="PTHR46126:SF1">
    <property type="entry name" value="DYNACTIN SUBUNIT 5"/>
    <property type="match status" value="1"/>
</dbReference>
<dbReference type="GO" id="GO:0005869">
    <property type="term" value="C:dynactin complex"/>
    <property type="evidence" value="ECO:0007669"/>
    <property type="project" value="TreeGrafter"/>
</dbReference>
<proteinExistence type="inferred from homology"/>
<dbReference type="OMA" id="WCKQEYL"/>
<keyword evidence="8" id="KW-1185">Reference proteome</keyword>
<evidence type="ECO:0000256" key="5">
    <source>
        <dbReference type="ARBA" id="ARBA00034865"/>
    </source>
</evidence>
<comment type="subcellular location">
    <subcellularLocation>
        <location evidence="1">Cytoplasm</location>
        <location evidence="1">Cytoskeleton</location>
    </subcellularLocation>
</comment>
<evidence type="ECO:0000256" key="4">
    <source>
        <dbReference type="ARBA" id="ARBA00034706"/>
    </source>
</evidence>
<dbReference type="Proteomes" id="UP000076408">
    <property type="component" value="Unassembled WGS sequence"/>
</dbReference>
<accession>A0A182YSH4</accession>